<sequence length="185" mass="20277">MDDFGDWAGDPGVLRFERMLPAPPDEVWRRIVRPEAHTRWFPCRIDGDLETAGSELAFVFADEAVPLTHGRVRSVSPGSSLRFDWGDEALGFELAAAAEGRTHLVFTNVLAPGDHRSAARTAASWHECLDGFAGFLVDGESRMDAAGGDRPPRADWFAHYDEYVRRGVPHGVPLPGRSHTEPGSG</sequence>
<dbReference type="InterPro" id="IPR023393">
    <property type="entry name" value="START-like_dom_sf"/>
</dbReference>
<reference evidence="3 4" key="1">
    <citation type="journal article" date="2019" name="Int. J. Syst. Evol. Microbiol.">
        <title>The Global Catalogue of Microorganisms (GCM) 10K type strain sequencing project: providing services to taxonomists for standard genome sequencing and annotation.</title>
        <authorList>
            <consortium name="The Broad Institute Genomics Platform"/>
            <consortium name="The Broad Institute Genome Sequencing Center for Infectious Disease"/>
            <person name="Wu L."/>
            <person name="Ma J."/>
        </authorList>
    </citation>
    <scope>NUCLEOTIDE SEQUENCE [LARGE SCALE GENOMIC DNA]</scope>
    <source>
        <strain evidence="3 4">JCM 14323</strain>
    </source>
</reference>
<dbReference type="Proteomes" id="UP001501746">
    <property type="component" value="Unassembled WGS sequence"/>
</dbReference>
<proteinExistence type="inferred from homology"/>
<organism evidence="3 4">
    <name type="scientific">Agromyces salentinus</name>
    <dbReference type="NCBI Taxonomy" id="269421"/>
    <lineage>
        <taxon>Bacteria</taxon>
        <taxon>Bacillati</taxon>
        <taxon>Actinomycetota</taxon>
        <taxon>Actinomycetes</taxon>
        <taxon>Micrococcales</taxon>
        <taxon>Microbacteriaceae</taxon>
        <taxon>Agromyces</taxon>
    </lineage>
</organism>
<dbReference type="SUPFAM" id="SSF55961">
    <property type="entry name" value="Bet v1-like"/>
    <property type="match status" value="1"/>
</dbReference>
<dbReference type="Pfam" id="PF08327">
    <property type="entry name" value="AHSA1"/>
    <property type="match status" value="1"/>
</dbReference>
<dbReference type="InterPro" id="IPR013538">
    <property type="entry name" value="ASHA1/2-like_C"/>
</dbReference>
<dbReference type="Gene3D" id="3.30.530.20">
    <property type="match status" value="1"/>
</dbReference>
<evidence type="ECO:0000259" key="2">
    <source>
        <dbReference type="Pfam" id="PF08327"/>
    </source>
</evidence>
<keyword evidence="4" id="KW-1185">Reference proteome</keyword>
<evidence type="ECO:0000256" key="1">
    <source>
        <dbReference type="ARBA" id="ARBA00006817"/>
    </source>
</evidence>
<accession>A0ABN2MK23</accession>
<protein>
    <recommendedName>
        <fullName evidence="2">Activator of Hsp90 ATPase homologue 1/2-like C-terminal domain-containing protein</fullName>
    </recommendedName>
</protein>
<comment type="caution">
    <text evidence="3">The sequence shown here is derived from an EMBL/GenBank/DDBJ whole genome shotgun (WGS) entry which is preliminary data.</text>
</comment>
<dbReference type="EMBL" id="BAAANK010000002">
    <property type="protein sequence ID" value="GAA1827497.1"/>
    <property type="molecule type" value="Genomic_DNA"/>
</dbReference>
<name>A0ABN2MK23_9MICO</name>
<dbReference type="RefSeq" id="WP_170297017.1">
    <property type="nucleotide sequence ID" value="NZ_BAAANK010000002.1"/>
</dbReference>
<evidence type="ECO:0000313" key="4">
    <source>
        <dbReference type="Proteomes" id="UP001501746"/>
    </source>
</evidence>
<gene>
    <name evidence="3" type="ORF">GCM10009750_08710</name>
</gene>
<evidence type="ECO:0000313" key="3">
    <source>
        <dbReference type="EMBL" id="GAA1827497.1"/>
    </source>
</evidence>
<comment type="similarity">
    <text evidence="1">Belongs to the AHA1 family.</text>
</comment>
<feature type="domain" description="Activator of Hsp90 ATPase homologue 1/2-like C-terminal" evidence="2">
    <location>
        <begin position="22"/>
        <end position="134"/>
    </location>
</feature>